<dbReference type="EMBL" id="JBHSWN010000001">
    <property type="protein sequence ID" value="MFC6791564.1"/>
    <property type="molecule type" value="Genomic_DNA"/>
</dbReference>
<keyword evidence="2" id="KW-1185">Reference proteome</keyword>
<protein>
    <submittedName>
        <fullName evidence="1">Uncharacterized protein</fullName>
    </submittedName>
</protein>
<evidence type="ECO:0000313" key="1">
    <source>
        <dbReference type="EMBL" id="MFC6791564.1"/>
    </source>
</evidence>
<dbReference type="RefSeq" id="WP_378975755.1">
    <property type="nucleotide sequence ID" value="NZ_JBHSWN010000001.1"/>
</dbReference>
<evidence type="ECO:0000313" key="2">
    <source>
        <dbReference type="Proteomes" id="UP001596292"/>
    </source>
</evidence>
<accession>A0ABW2BPA1</accession>
<organism evidence="1 2">
    <name type="scientific">Methylobacterium komagatae</name>
    <dbReference type="NCBI Taxonomy" id="374425"/>
    <lineage>
        <taxon>Bacteria</taxon>
        <taxon>Pseudomonadati</taxon>
        <taxon>Pseudomonadota</taxon>
        <taxon>Alphaproteobacteria</taxon>
        <taxon>Hyphomicrobiales</taxon>
        <taxon>Methylobacteriaceae</taxon>
        <taxon>Methylobacterium</taxon>
    </lineage>
</organism>
<dbReference type="Proteomes" id="UP001596292">
    <property type="component" value="Unassembled WGS sequence"/>
</dbReference>
<name>A0ABW2BPA1_9HYPH</name>
<proteinExistence type="predicted"/>
<reference evidence="2" key="1">
    <citation type="journal article" date="2019" name="Int. J. Syst. Evol. Microbiol.">
        <title>The Global Catalogue of Microorganisms (GCM) 10K type strain sequencing project: providing services to taxonomists for standard genome sequencing and annotation.</title>
        <authorList>
            <consortium name="The Broad Institute Genomics Platform"/>
            <consortium name="The Broad Institute Genome Sequencing Center for Infectious Disease"/>
            <person name="Wu L."/>
            <person name="Ma J."/>
        </authorList>
    </citation>
    <scope>NUCLEOTIDE SEQUENCE [LARGE SCALE GENOMIC DNA]</scope>
    <source>
        <strain evidence="2">CCUG 48316</strain>
    </source>
</reference>
<sequence length="45" mass="5080">MRRPLPEVAALAERLRAVKPVQEMLVYDVALTDAVKDTVDKIWTA</sequence>
<comment type="caution">
    <text evidence="1">The sequence shown here is derived from an EMBL/GenBank/DDBJ whole genome shotgun (WGS) entry which is preliminary data.</text>
</comment>
<gene>
    <name evidence="1" type="ORF">ACFQE0_19285</name>
</gene>